<dbReference type="EMBL" id="ASGP02000001">
    <property type="protein sequence ID" value="KAH9528785.1"/>
    <property type="molecule type" value="Genomic_DNA"/>
</dbReference>
<keyword evidence="2" id="KW-1185">Reference proteome</keyword>
<sequence length="61" mass="7353">MLLFTFDLCSEFELFSNVDCYTLIRDFQIVDLTNCRSIKFLGFSNLVLTNNRLIICYRRRF</sequence>
<accession>A0A922ICW7</accession>
<name>A0A922ICW7_DERFA</name>
<proteinExistence type="predicted"/>
<reference evidence="1" key="2">
    <citation type="journal article" date="2022" name="Res Sq">
        <title>Comparative Genomics Reveals Insights into the Divergent Evolution of Astigmatic Mites and Household Pest Adaptations.</title>
        <authorList>
            <person name="Xiong Q."/>
            <person name="Wan A.T.-Y."/>
            <person name="Liu X.-Y."/>
            <person name="Fung C.S.-H."/>
            <person name="Xiao X."/>
            <person name="Malainual N."/>
            <person name="Hou J."/>
            <person name="Wang L."/>
            <person name="Wang M."/>
            <person name="Yang K."/>
            <person name="Cui Y."/>
            <person name="Leung E."/>
            <person name="Nong W."/>
            <person name="Shin S.-K."/>
            <person name="Au S."/>
            <person name="Jeong K.Y."/>
            <person name="Chew F.T."/>
            <person name="Hui J."/>
            <person name="Leung T.F."/>
            <person name="Tungtrongchitr A."/>
            <person name="Zhong N."/>
            <person name="Liu Z."/>
            <person name="Tsui S."/>
        </authorList>
    </citation>
    <scope>NUCLEOTIDE SEQUENCE</scope>
    <source>
        <strain evidence="1">Derf</strain>
        <tissue evidence="1">Whole organism</tissue>
    </source>
</reference>
<evidence type="ECO:0000313" key="1">
    <source>
        <dbReference type="EMBL" id="KAH9528785.1"/>
    </source>
</evidence>
<organism evidence="1 2">
    <name type="scientific">Dermatophagoides farinae</name>
    <name type="common">American house dust mite</name>
    <dbReference type="NCBI Taxonomy" id="6954"/>
    <lineage>
        <taxon>Eukaryota</taxon>
        <taxon>Metazoa</taxon>
        <taxon>Ecdysozoa</taxon>
        <taxon>Arthropoda</taxon>
        <taxon>Chelicerata</taxon>
        <taxon>Arachnida</taxon>
        <taxon>Acari</taxon>
        <taxon>Acariformes</taxon>
        <taxon>Sarcoptiformes</taxon>
        <taxon>Astigmata</taxon>
        <taxon>Psoroptidia</taxon>
        <taxon>Analgoidea</taxon>
        <taxon>Pyroglyphidae</taxon>
        <taxon>Dermatophagoidinae</taxon>
        <taxon>Dermatophagoides</taxon>
    </lineage>
</organism>
<gene>
    <name evidence="1" type="ORF">DERF_002699</name>
</gene>
<dbReference type="AlphaFoldDB" id="A0A922ICW7"/>
<comment type="caution">
    <text evidence="1">The sequence shown here is derived from an EMBL/GenBank/DDBJ whole genome shotgun (WGS) entry which is preliminary data.</text>
</comment>
<reference evidence="1" key="1">
    <citation type="submission" date="2013-05" db="EMBL/GenBank/DDBJ databases">
        <authorList>
            <person name="Yim A.K.Y."/>
            <person name="Chan T.F."/>
            <person name="Ji K.M."/>
            <person name="Liu X.Y."/>
            <person name="Zhou J.W."/>
            <person name="Li R.Q."/>
            <person name="Yang K.Y."/>
            <person name="Li J."/>
            <person name="Li M."/>
            <person name="Law P.T.W."/>
            <person name="Wu Y.L."/>
            <person name="Cai Z.L."/>
            <person name="Qin H."/>
            <person name="Bao Y."/>
            <person name="Leung R.K.K."/>
            <person name="Ng P.K.S."/>
            <person name="Zou J."/>
            <person name="Zhong X.J."/>
            <person name="Ran P.X."/>
            <person name="Zhong N.S."/>
            <person name="Liu Z.G."/>
            <person name="Tsui S.K.W."/>
        </authorList>
    </citation>
    <scope>NUCLEOTIDE SEQUENCE</scope>
    <source>
        <strain evidence="1">Derf</strain>
        <tissue evidence="1">Whole organism</tissue>
    </source>
</reference>
<dbReference type="Proteomes" id="UP000790347">
    <property type="component" value="Unassembled WGS sequence"/>
</dbReference>
<evidence type="ECO:0000313" key="2">
    <source>
        <dbReference type="Proteomes" id="UP000790347"/>
    </source>
</evidence>
<protein>
    <submittedName>
        <fullName evidence="1">Uncharacterized protein</fullName>
    </submittedName>
</protein>